<reference evidence="6 7" key="1">
    <citation type="submission" date="2016-03" db="EMBL/GenBank/DDBJ databases">
        <authorList>
            <person name="Ploux O."/>
        </authorList>
    </citation>
    <scope>NUCLEOTIDE SEQUENCE [LARGE SCALE GENOMIC DNA]</scope>
    <source>
        <strain evidence="6 7">URUG2</strain>
    </source>
</reference>
<dbReference type="PANTHER" id="PTHR11785">
    <property type="entry name" value="AMINO ACID TRANSPORTER"/>
    <property type="match status" value="1"/>
</dbReference>
<dbReference type="Proteomes" id="UP000225277">
    <property type="component" value="Unassembled WGS sequence"/>
</dbReference>
<feature type="transmembrane region" description="Helical" evidence="5">
    <location>
        <begin position="72"/>
        <end position="97"/>
    </location>
</feature>
<dbReference type="Gene3D" id="1.20.1740.10">
    <property type="entry name" value="Amino acid/polyamine transporter I"/>
    <property type="match status" value="1"/>
</dbReference>
<gene>
    <name evidence="6" type="ORF">RCC_06416</name>
</gene>
<feature type="transmembrane region" description="Helical" evidence="5">
    <location>
        <begin position="305"/>
        <end position="327"/>
    </location>
</feature>
<evidence type="ECO:0000256" key="5">
    <source>
        <dbReference type="SAM" id="Phobius"/>
    </source>
</evidence>
<feature type="transmembrane region" description="Helical" evidence="5">
    <location>
        <begin position="357"/>
        <end position="377"/>
    </location>
</feature>
<feature type="transmembrane region" description="Helical" evidence="5">
    <location>
        <begin position="437"/>
        <end position="455"/>
    </location>
</feature>
<proteinExistence type="predicted"/>
<feature type="transmembrane region" description="Helical" evidence="5">
    <location>
        <begin position="186"/>
        <end position="204"/>
    </location>
</feature>
<keyword evidence="3 5" id="KW-1133">Transmembrane helix</keyword>
<protein>
    <submittedName>
        <fullName evidence="6">Related to high affinity methionine permease</fullName>
    </submittedName>
</protein>
<keyword evidence="4 5" id="KW-0472">Membrane</keyword>
<dbReference type="OrthoDB" id="5982228at2759"/>
<feature type="transmembrane region" description="Helical" evidence="5">
    <location>
        <begin position="500"/>
        <end position="522"/>
    </location>
</feature>
<name>A0A2D3UYL6_9PEZI</name>
<feature type="transmembrane region" description="Helical" evidence="5">
    <location>
        <begin position="146"/>
        <end position="174"/>
    </location>
</feature>
<dbReference type="STRING" id="112498.A0A2D3UYL6"/>
<dbReference type="GO" id="GO:0015179">
    <property type="term" value="F:L-amino acid transmembrane transporter activity"/>
    <property type="evidence" value="ECO:0007669"/>
    <property type="project" value="TreeGrafter"/>
</dbReference>
<accession>A0A2D3UYL6</accession>
<feature type="transmembrane region" description="Helical" evidence="5">
    <location>
        <begin position="265"/>
        <end position="285"/>
    </location>
</feature>
<dbReference type="GeneID" id="35601553"/>
<dbReference type="Pfam" id="PF13520">
    <property type="entry name" value="AA_permease_2"/>
    <property type="match status" value="1"/>
</dbReference>
<dbReference type="GO" id="GO:0016020">
    <property type="term" value="C:membrane"/>
    <property type="evidence" value="ECO:0007669"/>
    <property type="project" value="UniProtKB-SubCell"/>
</dbReference>
<dbReference type="PANTHER" id="PTHR11785:SF532">
    <property type="entry name" value="TRANSPORTER, PUTATIVE (EUROFUNG)-RELATED"/>
    <property type="match status" value="1"/>
</dbReference>
<evidence type="ECO:0000256" key="1">
    <source>
        <dbReference type="ARBA" id="ARBA00004141"/>
    </source>
</evidence>
<dbReference type="InterPro" id="IPR002293">
    <property type="entry name" value="AA/rel_permease1"/>
</dbReference>
<sequence>MTRAANGHQETAENSALLLASPNTTIDNYRSIANVERHDSVISNLKLFPADLESDVLPETSALGRTLSWRSAYLLTISKVLGSGIFASPGVILASVGSPGLSLTLWVVGALSAYFGVMVAIEFGSMLPRSGGDKVYLEFVYRRPRYLMSILVATQAIVLGFTAGNCIVFARYILFALGVEAEEFTRKSTAVGLLTGVTIIHACFRKMGIRIQNALGLIKIGMVVFMVFSGLFVILLRQNSEDIDLKVPTTTELDWSWTGLWAGSIWSWGAIATSILKVFFSFAGLNNVNNVLNEVKDPVRTLKSVTLTALATACAMFLLINIAYFSVVPLDEIKTSGEMVAALFFERVFGQNVGRRFLPLMVALGCAGNVMVVTFALSRLNQEIARTGLIPFSRLLSSNAPFQSPLGGLILHYIPSVLVLTIPSGDVYSFILEVESYPVEIFAVAISIGLIYLRIKRPELERPYKAWIPGVLVRIFISCALIAAPFFPSEAQRAKGVLGAAAYALVGLAVIAFGVVYWLVFAKILPKWRGYRLEDQLEVLDDGTTITKVAHVPI</sequence>
<evidence type="ECO:0000256" key="2">
    <source>
        <dbReference type="ARBA" id="ARBA00022692"/>
    </source>
</evidence>
<evidence type="ECO:0000256" key="3">
    <source>
        <dbReference type="ARBA" id="ARBA00022989"/>
    </source>
</evidence>
<dbReference type="AlphaFoldDB" id="A0A2D3UYL6"/>
<keyword evidence="7" id="KW-1185">Reference proteome</keyword>
<evidence type="ECO:0000313" key="7">
    <source>
        <dbReference type="Proteomes" id="UP000225277"/>
    </source>
</evidence>
<feature type="transmembrane region" description="Helical" evidence="5">
    <location>
        <begin position="103"/>
        <end position="125"/>
    </location>
</feature>
<keyword evidence="2 5" id="KW-0812">Transmembrane</keyword>
<organism evidence="6 7">
    <name type="scientific">Ramularia collo-cygni</name>
    <dbReference type="NCBI Taxonomy" id="112498"/>
    <lineage>
        <taxon>Eukaryota</taxon>
        <taxon>Fungi</taxon>
        <taxon>Dikarya</taxon>
        <taxon>Ascomycota</taxon>
        <taxon>Pezizomycotina</taxon>
        <taxon>Dothideomycetes</taxon>
        <taxon>Dothideomycetidae</taxon>
        <taxon>Mycosphaerellales</taxon>
        <taxon>Mycosphaerellaceae</taxon>
        <taxon>Ramularia</taxon>
    </lineage>
</organism>
<feature type="transmembrane region" description="Helical" evidence="5">
    <location>
        <begin position="467"/>
        <end position="488"/>
    </location>
</feature>
<comment type="subcellular location">
    <subcellularLocation>
        <location evidence="1">Membrane</location>
        <topology evidence="1">Multi-pass membrane protein</topology>
    </subcellularLocation>
</comment>
<feature type="transmembrane region" description="Helical" evidence="5">
    <location>
        <begin position="410"/>
        <end position="431"/>
    </location>
</feature>
<feature type="transmembrane region" description="Helical" evidence="5">
    <location>
        <begin position="216"/>
        <end position="236"/>
    </location>
</feature>
<dbReference type="InterPro" id="IPR050598">
    <property type="entry name" value="AminoAcid_Transporter"/>
</dbReference>
<dbReference type="EMBL" id="FJUY01000009">
    <property type="protein sequence ID" value="CZT20558.1"/>
    <property type="molecule type" value="Genomic_DNA"/>
</dbReference>
<evidence type="ECO:0000256" key="4">
    <source>
        <dbReference type="ARBA" id="ARBA00023136"/>
    </source>
</evidence>
<evidence type="ECO:0000313" key="6">
    <source>
        <dbReference type="EMBL" id="CZT20558.1"/>
    </source>
</evidence>
<dbReference type="PIRSF" id="PIRSF006060">
    <property type="entry name" value="AA_transporter"/>
    <property type="match status" value="1"/>
</dbReference>
<dbReference type="RefSeq" id="XP_023627447.1">
    <property type="nucleotide sequence ID" value="XM_023771679.1"/>
</dbReference>